<feature type="domain" description="ABC transmembrane type-2" evidence="9">
    <location>
        <begin position="144"/>
        <end position="375"/>
    </location>
</feature>
<evidence type="ECO:0000256" key="2">
    <source>
        <dbReference type="ARBA" id="ARBA00007783"/>
    </source>
</evidence>
<keyword evidence="5 8" id="KW-0812">Transmembrane</keyword>
<evidence type="ECO:0000256" key="1">
    <source>
        <dbReference type="ARBA" id="ARBA00004651"/>
    </source>
</evidence>
<evidence type="ECO:0000259" key="9">
    <source>
        <dbReference type="PROSITE" id="PS51012"/>
    </source>
</evidence>
<evidence type="ECO:0000313" key="10">
    <source>
        <dbReference type="EMBL" id="MFC7394947.1"/>
    </source>
</evidence>
<evidence type="ECO:0000256" key="6">
    <source>
        <dbReference type="ARBA" id="ARBA00022989"/>
    </source>
</evidence>
<comment type="subcellular location">
    <subcellularLocation>
        <location evidence="1">Cell membrane</location>
        <topology evidence="1">Multi-pass membrane protein</topology>
    </subcellularLocation>
</comment>
<comment type="similarity">
    <text evidence="2">Belongs to the ABC-2 integral membrane protein family.</text>
</comment>
<evidence type="ECO:0000256" key="5">
    <source>
        <dbReference type="ARBA" id="ARBA00022692"/>
    </source>
</evidence>
<keyword evidence="3" id="KW-0813">Transport</keyword>
<dbReference type="InterPro" id="IPR047817">
    <property type="entry name" value="ABC2_TM_bact-type"/>
</dbReference>
<evidence type="ECO:0000256" key="8">
    <source>
        <dbReference type="SAM" id="Phobius"/>
    </source>
</evidence>
<dbReference type="PANTHER" id="PTHR30294:SF38">
    <property type="entry name" value="TRANSPORT PERMEASE PROTEIN"/>
    <property type="match status" value="1"/>
</dbReference>
<protein>
    <submittedName>
        <fullName evidence="10">ABC transporter permease</fullName>
    </submittedName>
</protein>
<dbReference type="EMBL" id="JBHTCO010000041">
    <property type="protein sequence ID" value="MFC7394947.1"/>
    <property type="molecule type" value="Genomic_DNA"/>
</dbReference>
<dbReference type="InterPro" id="IPR013525">
    <property type="entry name" value="ABC2_TM"/>
</dbReference>
<evidence type="ECO:0000256" key="4">
    <source>
        <dbReference type="ARBA" id="ARBA00022475"/>
    </source>
</evidence>
<feature type="transmembrane region" description="Helical" evidence="8">
    <location>
        <begin position="20"/>
        <end position="38"/>
    </location>
</feature>
<dbReference type="PANTHER" id="PTHR30294">
    <property type="entry name" value="MEMBRANE COMPONENT OF ABC TRANSPORTER YHHJ-RELATED"/>
    <property type="match status" value="1"/>
</dbReference>
<comment type="caution">
    <text evidence="10">The sequence shown here is derived from an EMBL/GenBank/DDBJ whole genome shotgun (WGS) entry which is preliminary data.</text>
</comment>
<feature type="transmembrane region" description="Helical" evidence="8">
    <location>
        <begin position="186"/>
        <end position="207"/>
    </location>
</feature>
<keyword evidence="4" id="KW-1003">Cell membrane</keyword>
<dbReference type="Pfam" id="PF12698">
    <property type="entry name" value="ABC2_membrane_3"/>
    <property type="match status" value="1"/>
</dbReference>
<dbReference type="InterPro" id="IPR051449">
    <property type="entry name" value="ABC-2_transporter_component"/>
</dbReference>
<evidence type="ECO:0000256" key="7">
    <source>
        <dbReference type="ARBA" id="ARBA00023136"/>
    </source>
</evidence>
<reference evidence="11" key="1">
    <citation type="journal article" date="2019" name="Int. J. Syst. Evol. Microbiol.">
        <title>The Global Catalogue of Microorganisms (GCM) 10K type strain sequencing project: providing services to taxonomists for standard genome sequencing and annotation.</title>
        <authorList>
            <consortium name="The Broad Institute Genomics Platform"/>
            <consortium name="The Broad Institute Genome Sequencing Center for Infectious Disease"/>
            <person name="Wu L."/>
            <person name="Ma J."/>
        </authorList>
    </citation>
    <scope>NUCLEOTIDE SEQUENCE [LARGE SCALE GENOMIC DNA]</scope>
    <source>
        <strain evidence="11">CGMCC 1.16305</strain>
    </source>
</reference>
<feature type="transmembrane region" description="Helical" evidence="8">
    <location>
        <begin position="293"/>
        <end position="312"/>
    </location>
</feature>
<keyword evidence="6 8" id="KW-1133">Transmembrane helix</keyword>
<feature type="transmembrane region" description="Helical" evidence="8">
    <location>
        <begin position="262"/>
        <end position="286"/>
    </location>
</feature>
<gene>
    <name evidence="10" type="ORF">ACFQRG_18710</name>
</gene>
<keyword evidence="11" id="KW-1185">Reference proteome</keyword>
<evidence type="ECO:0000313" key="11">
    <source>
        <dbReference type="Proteomes" id="UP001596505"/>
    </source>
</evidence>
<accession>A0ABW2PZZ1</accession>
<feature type="transmembrane region" description="Helical" evidence="8">
    <location>
        <begin position="354"/>
        <end position="376"/>
    </location>
</feature>
<evidence type="ECO:0000256" key="3">
    <source>
        <dbReference type="ARBA" id="ARBA00022448"/>
    </source>
</evidence>
<organism evidence="10 11">
    <name type="scientific">Scopulibacillus cellulosilyticus</name>
    <dbReference type="NCBI Taxonomy" id="2665665"/>
    <lineage>
        <taxon>Bacteria</taxon>
        <taxon>Bacillati</taxon>
        <taxon>Bacillota</taxon>
        <taxon>Bacilli</taxon>
        <taxon>Bacillales</taxon>
        <taxon>Sporolactobacillaceae</taxon>
        <taxon>Scopulibacillus</taxon>
    </lineage>
</organism>
<feature type="transmembrane region" description="Helical" evidence="8">
    <location>
        <begin position="228"/>
        <end position="250"/>
    </location>
</feature>
<dbReference type="Gene3D" id="3.40.1710.10">
    <property type="entry name" value="abc type-2 transporter like domain"/>
    <property type="match status" value="1"/>
</dbReference>
<dbReference type="Proteomes" id="UP001596505">
    <property type="component" value="Unassembled WGS sequence"/>
</dbReference>
<dbReference type="PROSITE" id="PS51012">
    <property type="entry name" value="ABC_TM2"/>
    <property type="match status" value="1"/>
</dbReference>
<dbReference type="RefSeq" id="WP_380968948.1">
    <property type="nucleotide sequence ID" value="NZ_JBHTCO010000041.1"/>
</dbReference>
<sequence length="381" mass="41618">MKSIILKELKLMLKEKRSYFFLLIMPLLMIVMFGSIFGNTDNSTIDIHVIDQDHSLASKAFLGQMNHIKGIDLKQTSSKNTKDEIDKIKKGQLASVLVINKGFQKSLKEGKQADLKLYQDPSSASSVAPVKAVLKNIANGYREQKLSQTLAAKGVSKADISKTLAQPIQIKDVDTTAQGINYISQVVPGMTVMFVFYIMISMAKRFFDEKKSGLLARVQSTTVKPFQYLIGMWLPFVIIVIAQCVLLFAFGHWVYDLHLGDLAALGLIIICISICSSGIGLALSLIVSSENTAMVISQIIALGGAMVGGLWMPSYLMPSFVQTIGHFTPQFWAQKSLQDVIAHGAHISNVLEGLGILIAFGAAGLIVATLCFPRFLRSAAN</sequence>
<proteinExistence type="inferred from homology"/>
<name>A0ABW2PZZ1_9BACL</name>
<keyword evidence="7 8" id="KW-0472">Membrane</keyword>